<protein>
    <submittedName>
        <fullName evidence="1">Uncharacterized protein</fullName>
    </submittedName>
</protein>
<proteinExistence type="predicted"/>
<evidence type="ECO:0000313" key="2">
    <source>
        <dbReference type="Proteomes" id="UP000799118"/>
    </source>
</evidence>
<evidence type="ECO:0000313" key="1">
    <source>
        <dbReference type="EMBL" id="KAE9398138.1"/>
    </source>
</evidence>
<gene>
    <name evidence="1" type="ORF">BT96DRAFT_995167</name>
</gene>
<name>A0A6A4HKZ9_9AGAR</name>
<reference evidence="1" key="1">
    <citation type="journal article" date="2019" name="Environ. Microbiol.">
        <title>Fungal ecological strategies reflected in gene transcription - a case study of two litter decomposers.</title>
        <authorList>
            <person name="Barbi F."/>
            <person name="Kohler A."/>
            <person name="Barry K."/>
            <person name="Baskaran P."/>
            <person name="Daum C."/>
            <person name="Fauchery L."/>
            <person name="Ihrmark K."/>
            <person name="Kuo A."/>
            <person name="LaButti K."/>
            <person name="Lipzen A."/>
            <person name="Morin E."/>
            <person name="Grigoriev I.V."/>
            <person name="Henrissat B."/>
            <person name="Lindahl B."/>
            <person name="Martin F."/>
        </authorList>
    </citation>
    <scope>NUCLEOTIDE SEQUENCE</scope>
    <source>
        <strain evidence="1">JB14</strain>
    </source>
</reference>
<organism evidence="1 2">
    <name type="scientific">Gymnopus androsaceus JB14</name>
    <dbReference type="NCBI Taxonomy" id="1447944"/>
    <lineage>
        <taxon>Eukaryota</taxon>
        <taxon>Fungi</taxon>
        <taxon>Dikarya</taxon>
        <taxon>Basidiomycota</taxon>
        <taxon>Agaricomycotina</taxon>
        <taxon>Agaricomycetes</taxon>
        <taxon>Agaricomycetidae</taxon>
        <taxon>Agaricales</taxon>
        <taxon>Marasmiineae</taxon>
        <taxon>Omphalotaceae</taxon>
        <taxon>Gymnopus</taxon>
    </lineage>
</organism>
<accession>A0A6A4HKZ9</accession>
<keyword evidence="2" id="KW-1185">Reference proteome</keyword>
<sequence length="57" mass="5889">MVSRTVKLGGTASDITVTPVAHGLMAMTWTPNPPDEEQCFASIKAGIDALPSGAKAF</sequence>
<dbReference type="AlphaFoldDB" id="A0A6A4HKZ9"/>
<dbReference type="Proteomes" id="UP000799118">
    <property type="component" value="Unassembled WGS sequence"/>
</dbReference>
<dbReference type="EMBL" id="ML769487">
    <property type="protein sequence ID" value="KAE9398138.1"/>
    <property type="molecule type" value="Genomic_DNA"/>
</dbReference>
<dbReference type="OrthoDB" id="37537at2759"/>